<sequence length="306" mass="34337">MRVDLNLFTVFEAIYNEGNLTKAANTLHITQPAISHSLAKLRGHFDDALFVRQGHQMTPTPLSKRLIHDVRNALATLNTTLLSNLEFIPENATNLFKIGLRDALESTCLPPLIEATQKTAPGIKIVSLRHNRKTMENDLSSGQVDLIIDVAQPVSELISRKQIISERLCVVSRKNNPNIKTVLDLETYLNMNHVVASYRASGAAIEDVELNRYGLNRNITLRCQHYFAACQVVSNTDLLLTIPESYAQLLKSKHSGLNIHAFPIESPSVDIHLYVNKMRSKEPEIEWLVSSILTLFQQTSSKPTTY</sequence>
<dbReference type="InterPro" id="IPR005119">
    <property type="entry name" value="LysR_subst-bd"/>
</dbReference>
<protein>
    <submittedName>
        <fullName evidence="6">LysR family transcriptional regulator</fullName>
    </submittedName>
</protein>
<dbReference type="InterPro" id="IPR036388">
    <property type="entry name" value="WH-like_DNA-bd_sf"/>
</dbReference>
<evidence type="ECO:0000256" key="4">
    <source>
        <dbReference type="ARBA" id="ARBA00023163"/>
    </source>
</evidence>
<dbReference type="PRINTS" id="PR00039">
    <property type="entry name" value="HTHLYSR"/>
</dbReference>
<keyword evidence="3" id="KW-0238">DNA-binding</keyword>
<dbReference type="CDD" id="cd08417">
    <property type="entry name" value="PBP2_Nitroaromatics_like"/>
    <property type="match status" value="1"/>
</dbReference>
<evidence type="ECO:0000256" key="2">
    <source>
        <dbReference type="ARBA" id="ARBA00023015"/>
    </source>
</evidence>
<proteinExistence type="inferred from homology"/>
<dbReference type="InterPro" id="IPR036390">
    <property type="entry name" value="WH_DNA-bd_sf"/>
</dbReference>
<evidence type="ECO:0000313" key="7">
    <source>
        <dbReference type="Proteomes" id="UP001501565"/>
    </source>
</evidence>
<organism evidence="6 7">
    <name type="scientific">Litoribacillus peritrichatus</name>
    <dbReference type="NCBI Taxonomy" id="718191"/>
    <lineage>
        <taxon>Bacteria</taxon>
        <taxon>Pseudomonadati</taxon>
        <taxon>Pseudomonadota</taxon>
        <taxon>Gammaproteobacteria</taxon>
        <taxon>Oceanospirillales</taxon>
        <taxon>Oceanospirillaceae</taxon>
        <taxon>Litoribacillus</taxon>
    </lineage>
</organism>
<keyword evidence="2" id="KW-0805">Transcription regulation</keyword>
<dbReference type="InterPro" id="IPR037402">
    <property type="entry name" value="YidZ_PBP2"/>
</dbReference>
<name>A0ABP7MC35_9GAMM</name>
<evidence type="ECO:0000256" key="1">
    <source>
        <dbReference type="ARBA" id="ARBA00009437"/>
    </source>
</evidence>
<comment type="caution">
    <text evidence="6">The sequence shown here is derived from an EMBL/GenBank/DDBJ whole genome shotgun (WGS) entry which is preliminary data.</text>
</comment>
<dbReference type="Gene3D" id="1.10.10.10">
    <property type="entry name" value="Winged helix-like DNA-binding domain superfamily/Winged helix DNA-binding domain"/>
    <property type="match status" value="1"/>
</dbReference>
<feature type="domain" description="HTH lysR-type" evidence="5">
    <location>
        <begin position="3"/>
        <end position="60"/>
    </location>
</feature>
<dbReference type="Gene3D" id="3.40.190.10">
    <property type="entry name" value="Periplasmic binding protein-like II"/>
    <property type="match status" value="2"/>
</dbReference>
<gene>
    <name evidence="6" type="ORF">GCM10022277_14330</name>
</gene>
<dbReference type="InterPro" id="IPR000847">
    <property type="entry name" value="LysR_HTH_N"/>
</dbReference>
<dbReference type="InterPro" id="IPR050389">
    <property type="entry name" value="LysR-type_TF"/>
</dbReference>
<evidence type="ECO:0000256" key="3">
    <source>
        <dbReference type="ARBA" id="ARBA00023125"/>
    </source>
</evidence>
<dbReference type="PROSITE" id="PS50931">
    <property type="entry name" value="HTH_LYSR"/>
    <property type="match status" value="1"/>
</dbReference>
<dbReference type="Pfam" id="PF03466">
    <property type="entry name" value="LysR_substrate"/>
    <property type="match status" value="1"/>
</dbReference>
<keyword evidence="4" id="KW-0804">Transcription</keyword>
<dbReference type="PANTHER" id="PTHR30118:SF15">
    <property type="entry name" value="TRANSCRIPTIONAL REGULATORY PROTEIN"/>
    <property type="match status" value="1"/>
</dbReference>
<evidence type="ECO:0000259" key="5">
    <source>
        <dbReference type="PROSITE" id="PS50931"/>
    </source>
</evidence>
<keyword evidence="7" id="KW-1185">Reference proteome</keyword>
<dbReference type="SUPFAM" id="SSF46785">
    <property type="entry name" value="Winged helix' DNA-binding domain"/>
    <property type="match status" value="1"/>
</dbReference>
<dbReference type="Proteomes" id="UP001501565">
    <property type="component" value="Unassembled WGS sequence"/>
</dbReference>
<accession>A0ABP7MC35</accession>
<reference evidence="7" key="1">
    <citation type="journal article" date="2019" name="Int. J. Syst. Evol. Microbiol.">
        <title>The Global Catalogue of Microorganisms (GCM) 10K type strain sequencing project: providing services to taxonomists for standard genome sequencing and annotation.</title>
        <authorList>
            <consortium name="The Broad Institute Genomics Platform"/>
            <consortium name="The Broad Institute Genome Sequencing Center for Infectious Disease"/>
            <person name="Wu L."/>
            <person name="Ma J."/>
        </authorList>
    </citation>
    <scope>NUCLEOTIDE SEQUENCE [LARGE SCALE GENOMIC DNA]</scope>
    <source>
        <strain evidence="7">JCM 17551</strain>
    </source>
</reference>
<evidence type="ECO:0000313" key="6">
    <source>
        <dbReference type="EMBL" id="GAA3919932.1"/>
    </source>
</evidence>
<dbReference type="EMBL" id="BAABBN010000004">
    <property type="protein sequence ID" value="GAA3919932.1"/>
    <property type="molecule type" value="Genomic_DNA"/>
</dbReference>
<dbReference type="PANTHER" id="PTHR30118">
    <property type="entry name" value="HTH-TYPE TRANSCRIPTIONAL REGULATOR LEUO-RELATED"/>
    <property type="match status" value="1"/>
</dbReference>
<comment type="similarity">
    <text evidence="1">Belongs to the LysR transcriptional regulatory family.</text>
</comment>
<dbReference type="SUPFAM" id="SSF53850">
    <property type="entry name" value="Periplasmic binding protein-like II"/>
    <property type="match status" value="1"/>
</dbReference>
<dbReference type="Pfam" id="PF00126">
    <property type="entry name" value="HTH_1"/>
    <property type="match status" value="1"/>
</dbReference>
<dbReference type="RefSeq" id="WP_344796949.1">
    <property type="nucleotide sequence ID" value="NZ_BAABBN010000004.1"/>
</dbReference>